<evidence type="ECO:0000259" key="1">
    <source>
        <dbReference type="PROSITE" id="PS51806"/>
    </source>
</evidence>
<gene>
    <name evidence="2" type="ORF">P3X46_001251</name>
</gene>
<dbReference type="InterPro" id="IPR053293">
    <property type="entry name" value="OCM_Kinase"/>
</dbReference>
<feature type="domain" description="DOG1" evidence="1">
    <location>
        <begin position="61"/>
        <end position="277"/>
    </location>
</feature>
<name>A0ABQ9NHB5_HEVBR</name>
<dbReference type="Pfam" id="PF14144">
    <property type="entry name" value="DOG1"/>
    <property type="match status" value="1"/>
</dbReference>
<keyword evidence="3" id="KW-1185">Reference proteome</keyword>
<dbReference type="EMBL" id="JARPOI010000001">
    <property type="protein sequence ID" value="KAJ9190014.1"/>
    <property type="molecule type" value="Genomic_DNA"/>
</dbReference>
<reference evidence="2" key="1">
    <citation type="journal article" date="2023" name="Plant Biotechnol. J.">
        <title>Chromosome-level wild Hevea brasiliensis genome provides new tools for genomic-assisted breeding and valuable loci to elevate rubber yield.</title>
        <authorList>
            <person name="Cheng H."/>
            <person name="Song X."/>
            <person name="Hu Y."/>
            <person name="Wu T."/>
            <person name="Yang Q."/>
            <person name="An Z."/>
            <person name="Feng S."/>
            <person name="Deng Z."/>
            <person name="Wu W."/>
            <person name="Zeng X."/>
            <person name="Tu M."/>
            <person name="Wang X."/>
            <person name="Huang H."/>
        </authorList>
    </citation>
    <scope>NUCLEOTIDE SEQUENCE</scope>
    <source>
        <strain evidence="2">MT/VB/25A 57/8</strain>
    </source>
</reference>
<accession>A0ABQ9NHB5</accession>
<evidence type="ECO:0000313" key="3">
    <source>
        <dbReference type="Proteomes" id="UP001174677"/>
    </source>
</evidence>
<proteinExistence type="predicted"/>
<dbReference type="InterPro" id="IPR025422">
    <property type="entry name" value="TGA_domain"/>
</dbReference>
<dbReference type="PROSITE" id="PS51806">
    <property type="entry name" value="DOG1"/>
    <property type="match status" value="1"/>
</dbReference>
<dbReference type="PANTHER" id="PTHR47209:SF4">
    <property type="entry name" value="SEED DORMANCY CONTROL PROTEIN"/>
    <property type="match status" value="1"/>
</dbReference>
<sequence length="291" mass="33204">MINVERTMKMTVSQSLSTMCEENEYEQQNEEKEGEGDEMDGIAEKVQCVSLLRPKTSKKGEKLSLAKYGLWRREQKTHAARLQKQLKAQWEFEQLIEEQLNRFRANYNCDMVPTRLKDVAQSLMPKWALPHELAALAWLGDWRPSAILDLLRGLVHSPSTLKGSNDMERLLSQVMNEIRIEEAVIDEEMAEIQATCIFHLSFAPLNKHLSRSAAMTCVQAEFKKIERVITKAQQLRLKALELLVKKVLSQTDAAEFLVAFVGIQDLIHQFATRQKLPKCPGTAPGTIFLHS</sequence>
<protein>
    <recommendedName>
        <fullName evidence="1">DOG1 domain-containing protein</fullName>
    </recommendedName>
</protein>
<evidence type="ECO:0000313" key="2">
    <source>
        <dbReference type="EMBL" id="KAJ9190014.1"/>
    </source>
</evidence>
<organism evidence="2 3">
    <name type="scientific">Hevea brasiliensis</name>
    <name type="common">Para rubber tree</name>
    <name type="synonym">Siphonia brasiliensis</name>
    <dbReference type="NCBI Taxonomy" id="3981"/>
    <lineage>
        <taxon>Eukaryota</taxon>
        <taxon>Viridiplantae</taxon>
        <taxon>Streptophyta</taxon>
        <taxon>Embryophyta</taxon>
        <taxon>Tracheophyta</taxon>
        <taxon>Spermatophyta</taxon>
        <taxon>Magnoliopsida</taxon>
        <taxon>eudicotyledons</taxon>
        <taxon>Gunneridae</taxon>
        <taxon>Pentapetalae</taxon>
        <taxon>rosids</taxon>
        <taxon>fabids</taxon>
        <taxon>Malpighiales</taxon>
        <taxon>Euphorbiaceae</taxon>
        <taxon>Crotonoideae</taxon>
        <taxon>Micrandreae</taxon>
        <taxon>Hevea</taxon>
    </lineage>
</organism>
<dbReference type="PANTHER" id="PTHR47209">
    <property type="entry name" value="OS06G0639500 PROTEIN"/>
    <property type="match status" value="1"/>
</dbReference>
<comment type="caution">
    <text evidence="2">The sequence shown here is derived from an EMBL/GenBank/DDBJ whole genome shotgun (WGS) entry which is preliminary data.</text>
</comment>
<dbReference type="Proteomes" id="UP001174677">
    <property type="component" value="Chromosome 1"/>
</dbReference>